<dbReference type="Proteomes" id="UP000542776">
    <property type="component" value="Unassembled WGS sequence"/>
</dbReference>
<evidence type="ECO:0000256" key="1">
    <source>
        <dbReference type="ARBA" id="ARBA00004533"/>
    </source>
</evidence>
<evidence type="ECO:0000256" key="6">
    <source>
        <dbReference type="ARBA" id="ARBA00022692"/>
    </source>
</evidence>
<proteinExistence type="inferred from homology"/>
<reference evidence="12 13" key="1">
    <citation type="submission" date="2020-08" db="EMBL/GenBank/DDBJ databases">
        <title>Genomic Encyclopedia of Type Strains, Phase IV (KMG-IV): sequencing the most valuable type-strain genomes for metagenomic binning, comparative biology and taxonomic classification.</title>
        <authorList>
            <person name="Goeker M."/>
        </authorList>
    </citation>
    <scope>NUCLEOTIDE SEQUENCE [LARGE SCALE GENOMIC DNA]</scope>
    <source>
        <strain evidence="12 13">DSM 102238</strain>
    </source>
</reference>
<evidence type="ECO:0000256" key="7">
    <source>
        <dbReference type="ARBA" id="ARBA00022927"/>
    </source>
</evidence>
<evidence type="ECO:0000259" key="11">
    <source>
        <dbReference type="Pfam" id="PF21687"/>
    </source>
</evidence>
<organism evidence="12 13">
    <name type="scientific">Aureimonas pseudogalii</name>
    <dbReference type="NCBI Taxonomy" id="1744844"/>
    <lineage>
        <taxon>Bacteria</taxon>
        <taxon>Pseudomonadati</taxon>
        <taxon>Pseudomonadota</taxon>
        <taxon>Alphaproteobacteria</taxon>
        <taxon>Hyphomicrobiales</taxon>
        <taxon>Aurantimonadaceae</taxon>
        <taxon>Aureimonas</taxon>
    </lineage>
</organism>
<evidence type="ECO:0000256" key="8">
    <source>
        <dbReference type="ARBA" id="ARBA00022989"/>
    </source>
</evidence>
<sequence length="309" mass="32730">MVFIAVAASFAVKSRLSAMRTVNRVEAATDGALVDGAVLFSADALRPAVLSSPSRKSRDAPTVGQPAAAPASPKPDVAVLPVDGRAVACATGRGARLEIRVVDQGGLLDLNAAPVAMLQTFLDAAGLEAATGRRLADEIADFRDVDDDPQSNGIKESAQYAQENLPWGPRNAPFSDPAEFGQLPSATPAIVARLMPMLTIANPRASLDLGVMDRAARGKLPRDAARSPEIKRWLMPSKGTDFVVEARLRRDDGSLTAGRRALVGFKPESGALRIRQWEGRTADDADWLNPARNSVFCTKLALALGVSRS</sequence>
<dbReference type="InterPro" id="IPR049031">
    <property type="entry name" value="T2SSK_SAM-like_1st"/>
</dbReference>
<evidence type="ECO:0000256" key="4">
    <source>
        <dbReference type="ARBA" id="ARBA00022475"/>
    </source>
</evidence>
<dbReference type="AlphaFoldDB" id="A0A7W6MMC5"/>
<evidence type="ECO:0000256" key="3">
    <source>
        <dbReference type="ARBA" id="ARBA00022448"/>
    </source>
</evidence>
<gene>
    <name evidence="12" type="ORF">GGR04_004529</name>
</gene>
<keyword evidence="5" id="KW-0997">Cell inner membrane</keyword>
<feature type="domain" description="T2SS protein K first SAM-like" evidence="11">
    <location>
        <begin position="110"/>
        <end position="200"/>
    </location>
</feature>
<name>A0A7W6MMC5_9HYPH</name>
<comment type="subcellular location">
    <subcellularLocation>
        <location evidence="1">Cell inner membrane</location>
    </subcellularLocation>
</comment>
<dbReference type="PANTHER" id="PTHR38831:SF1">
    <property type="entry name" value="TYPE II SECRETION SYSTEM PROTEIN K-RELATED"/>
    <property type="match status" value="1"/>
</dbReference>
<evidence type="ECO:0000313" key="12">
    <source>
        <dbReference type="EMBL" id="MBB4000649.1"/>
    </source>
</evidence>
<keyword evidence="13" id="KW-1185">Reference proteome</keyword>
<dbReference type="Pfam" id="PF21687">
    <property type="entry name" value="T2SSK_1st"/>
    <property type="match status" value="1"/>
</dbReference>
<keyword evidence="4" id="KW-1003">Cell membrane</keyword>
<keyword evidence="3" id="KW-0813">Transport</keyword>
<keyword evidence="8" id="KW-1133">Transmembrane helix</keyword>
<keyword evidence="9" id="KW-0472">Membrane</keyword>
<keyword evidence="7" id="KW-0653">Protein transport</keyword>
<dbReference type="InterPro" id="IPR038072">
    <property type="entry name" value="GspK_central_sf"/>
</dbReference>
<evidence type="ECO:0000256" key="5">
    <source>
        <dbReference type="ARBA" id="ARBA00022519"/>
    </source>
</evidence>
<dbReference type="PANTHER" id="PTHR38831">
    <property type="entry name" value="TYPE II SECRETION SYSTEM PROTEIN K"/>
    <property type="match status" value="1"/>
</dbReference>
<dbReference type="InterPro" id="IPR005628">
    <property type="entry name" value="GspK"/>
</dbReference>
<evidence type="ECO:0000256" key="2">
    <source>
        <dbReference type="ARBA" id="ARBA00007246"/>
    </source>
</evidence>
<dbReference type="Gene3D" id="1.10.40.60">
    <property type="entry name" value="EpsJ-like"/>
    <property type="match status" value="1"/>
</dbReference>
<comment type="caution">
    <text evidence="12">The sequence shown here is derived from an EMBL/GenBank/DDBJ whole genome shotgun (WGS) entry which is preliminary data.</text>
</comment>
<dbReference type="EMBL" id="JACIEK010000025">
    <property type="protein sequence ID" value="MBB4000649.1"/>
    <property type="molecule type" value="Genomic_DNA"/>
</dbReference>
<keyword evidence="6" id="KW-0812">Transmembrane</keyword>
<feature type="region of interest" description="Disordered" evidence="10">
    <location>
        <begin position="51"/>
        <end position="76"/>
    </location>
</feature>
<protein>
    <submittedName>
        <fullName evidence="12">General secretion pathway protein K</fullName>
    </submittedName>
</protein>
<accession>A0A7W6MMC5</accession>
<dbReference type="GO" id="GO:0005886">
    <property type="term" value="C:plasma membrane"/>
    <property type="evidence" value="ECO:0007669"/>
    <property type="project" value="UniProtKB-SubCell"/>
</dbReference>
<comment type="similarity">
    <text evidence="2">Belongs to the GSP K family.</text>
</comment>
<evidence type="ECO:0000313" key="13">
    <source>
        <dbReference type="Proteomes" id="UP000542776"/>
    </source>
</evidence>
<evidence type="ECO:0000256" key="10">
    <source>
        <dbReference type="SAM" id="MobiDB-lite"/>
    </source>
</evidence>
<evidence type="ECO:0000256" key="9">
    <source>
        <dbReference type="ARBA" id="ARBA00023136"/>
    </source>
</evidence>
<dbReference type="SUPFAM" id="SSF158544">
    <property type="entry name" value="GspK insert domain-like"/>
    <property type="match status" value="1"/>
</dbReference>
<dbReference type="GO" id="GO:0009306">
    <property type="term" value="P:protein secretion"/>
    <property type="evidence" value="ECO:0007669"/>
    <property type="project" value="InterPro"/>
</dbReference>